<reference evidence="1" key="1">
    <citation type="submission" date="2021-03" db="EMBL/GenBank/DDBJ databases">
        <title>Draft genome sequence of rust myrtle Austropuccinia psidii MF-1, a brazilian biotype.</title>
        <authorList>
            <person name="Quecine M.C."/>
            <person name="Pachon D.M.R."/>
            <person name="Bonatelli M.L."/>
            <person name="Correr F.H."/>
            <person name="Franceschini L.M."/>
            <person name="Leite T.F."/>
            <person name="Margarido G.R.A."/>
            <person name="Almeida C.A."/>
            <person name="Ferrarezi J.A."/>
            <person name="Labate C.A."/>
        </authorList>
    </citation>
    <scope>NUCLEOTIDE SEQUENCE</scope>
    <source>
        <strain evidence="1">MF-1</strain>
    </source>
</reference>
<comment type="caution">
    <text evidence="1">The sequence shown here is derived from an EMBL/GenBank/DDBJ whole genome shotgun (WGS) entry which is preliminary data.</text>
</comment>
<evidence type="ECO:0000313" key="1">
    <source>
        <dbReference type="EMBL" id="MBW0474946.1"/>
    </source>
</evidence>
<gene>
    <name evidence="1" type="ORF">O181_014661</name>
</gene>
<dbReference type="AlphaFoldDB" id="A0A9Q3BYI7"/>
<dbReference type="OrthoDB" id="2518918at2759"/>
<dbReference type="EMBL" id="AVOT02003930">
    <property type="protein sequence ID" value="MBW0474946.1"/>
    <property type="molecule type" value="Genomic_DNA"/>
</dbReference>
<dbReference type="Proteomes" id="UP000765509">
    <property type="component" value="Unassembled WGS sequence"/>
</dbReference>
<keyword evidence="2" id="KW-1185">Reference proteome</keyword>
<evidence type="ECO:0000313" key="2">
    <source>
        <dbReference type="Proteomes" id="UP000765509"/>
    </source>
</evidence>
<proteinExistence type="predicted"/>
<organism evidence="1 2">
    <name type="scientific">Austropuccinia psidii MF-1</name>
    <dbReference type="NCBI Taxonomy" id="1389203"/>
    <lineage>
        <taxon>Eukaryota</taxon>
        <taxon>Fungi</taxon>
        <taxon>Dikarya</taxon>
        <taxon>Basidiomycota</taxon>
        <taxon>Pucciniomycotina</taxon>
        <taxon>Pucciniomycetes</taxon>
        <taxon>Pucciniales</taxon>
        <taxon>Sphaerophragmiaceae</taxon>
        <taxon>Austropuccinia</taxon>
    </lineage>
</organism>
<accession>A0A9Q3BYI7</accession>
<sequence length="312" mass="34719">MPQKEAANNHDVGSIFAAQIGLSQTSPQSPQNDINPTLRWFFKDLLLLHFSVKPRKPILTFEGRNFLAWREALSTTISFVYKLKDQPTLVFLKNTDPDSKASLFLVIPQTVKDSSHAPQHWQFLMNSSDAAISLHILTNWSHKTQDTVNKSAFDVVLRNRLRRLDLPATFKSVSEAIQAAETAAASVVPVALIDHNASVSEVQYFPPNSSASIPAKMPDHFYQATAGPPNQTPPQHLLPNMLEKATAFKGWGQTKSLIEQFGNLCLYCKKGKHWYADCHKFWADVQAGRAVALAGMWHCPLPHSSKGKAPQV</sequence>
<name>A0A9Q3BYI7_9BASI</name>
<protein>
    <submittedName>
        <fullName evidence="1">Uncharacterized protein</fullName>
    </submittedName>
</protein>